<name>A0A067N8R0_BOTB1</name>
<proteinExistence type="predicted"/>
<accession>A0A067N8R0</accession>
<gene>
    <name evidence="1" type="ORF">BOTBODRAFT_142080</name>
</gene>
<sequence>MPVIEGFNSGVALPKRSDIGTGNWLFCPASTPRACGGLSHGTTRKGGGAQRALVSNGTARVYRELGGIVRAFLSLRCERLCYSIDLSRGAAVLYARHHQVVPRSVTSLKGYSAGTIISARRNINGIAAGGRALRSSLPIIGQRPAIQHHAYGRSCVPSGHSRPLSLESGKLTLKRSAGDMHMRPTTPRVRAGRPAEKWTSSGIACNFGIHD</sequence>
<dbReference type="HOGENOM" id="CLU_1304675_0_0_1"/>
<protein>
    <submittedName>
        <fullName evidence="1">Uncharacterized protein</fullName>
    </submittedName>
</protein>
<dbReference type="EMBL" id="KL198017">
    <property type="protein sequence ID" value="KDQ20522.1"/>
    <property type="molecule type" value="Genomic_DNA"/>
</dbReference>
<keyword evidence="2" id="KW-1185">Reference proteome</keyword>
<organism evidence="1 2">
    <name type="scientific">Botryobasidium botryosum (strain FD-172 SS1)</name>
    <dbReference type="NCBI Taxonomy" id="930990"/>
    <lineage>
        <taxon>Eukaryota</taxon>
        <taxon>Fungi</taxon>
        <taxon>Dikarya</taxon>
        <taxon>Basidiomycota</taxon>
        <taxon>Agaricomycotina</taxon>
        <taxon>Agaricomycetes</taxon>
        <taxon>Cantharellales</taxon>
        <taxon>Botryobasidiaceae</taxon>
        <taxon>Botryobasidium</taxon>
    </lineage>
</organism>
<dbReference type="InParanoid" id="A0A067N8R0"/>
<dbReference type="AlphaFoldDB" id="A0A067N8R0"/>
<evidence type="ECO:0000313" key="1">
    <source>
        <dbReference type="EMBL" id="KDQ20522.1"/>
    </source>
</evidence>
<evidence type="ECO:0000313" key="2">
    <source>
        <dbReference type="Proteomes" id="UP000027195"/>
    </source>
</evidence>
<reference evidence="2" key="1">
    <citation type="journal article" date="2014" name="Proc. Natl. Acad. Sci. U.S.A.">
        <title>Extensive sampling of basidiomycete genomes demonstrates inadequacy of the white-rot/brown-rot paradigm for wood decay fungi.</title>
        <authorList>
            <person name="Riley R."/>
            <person name="Salamov A.A."/>
            <person name="Brown D.W."/>
            <person name="Nagy L.G."/>
            <person name="Floudas D."/>
            <person name="Held B.W."/>
            <person name="Levasseur A."/>
            <person name="Lombard V."/>
            <person name="Morin E."/>
            <person name="Otillar R."/>
            <person name="Lindquist E.A."/>
            <person name="Sun H."/>
            <person name="LaButti K.M."/>
            <person name="Schmutz J."/>
            <person name="Jabbour D."/>
            <person name="Luo H."/>
            <person name="Baker S.E."/>
            <person name="Pisabarro A.G."/>
            <person name="Walton J.D."/>
            <person name="Blanchette R.A."/>
            <person name="Henrissat B."/>
            <person name="Martin F."/>
            <person name="Cullen D."/>
            <person name="Hibbett D.S."/>
            <person name="Grigoriev I.V."/>
        </authorList>
    </citation>
    <scope>NUCLEOTIDE SEQUENCE [LARGE SCALE GENOMIC DNA]</scope>
    <source>
        <strain evidence="2">FD-172 SS1</strain>
    </source>
</reference>
<dbReference type="Proteomes" id="UP000027195">
    <property type="component" value="Unassembled WGS sequence"/>
</dbReference>